<evidence type="ECO:0000256" key="1">
    <source>
        <dbReference type="SAM" id="MobiDB-lite"/>
    </source>
</evidence>
<organism evidence="2 3">
    <name type="scientific">Kribbella orskensis</name>
    <dbReference type="NCBI Taxonomy" id="2512216"/>
    <lineage>
        <taxon>Bacteria</taxon>
        <taxon>Bacillati</taxon>
        <taxon>Actinomycetota</taxon>
        <taxon>Actinomycetes</taxon>
        <taxon>Propionibacteriales</taxon>
        <taxon>Kribbellaceae</taxon>
        <taxon>Kribbella</taxon>
    </lineage>
</organism>
<gene>
    <name evidence="2" type="ORF">EV644_1167</name>
</gene>
<proteinExistence type="predicted"/>
<dbReference type="Proteomes" id="UP000295818">
    <property type="component" value="Unassembled WGS sequence"/>
</dbReference>
<sequence length="109" mass="11590">MPVAIVGGTTLSFGAALKRGLFLRLDGAAEVAMARLCSKVAASAGDRLRHTGIGRATRPKSDGKPPGDSSGRTRALHSAWPFAAYKGLAFGPQFRDLRPVRQQEGPRYI</sequence>
<evidence type="ECO:0000313" key="3">
    <source>
        <dbReference type="Proteomes" id="UP000295818"/>
    </source>
</evidence>
<comment type="caution">
    <text evidence="2">The sequence shown here is derived from an EMBL/GenBank/DDBJ whole genome shotgun (WGS) entry which is preliminary data.</text>
</comment>
<keyword evidence="3" id="KW-1185">Reference proteome</keyword>
<reference evidence="2 3" key="1">
    <citation type="journal article" date="2015" name="Stand. Genomic Sci.">
        <title>Genomic Encyclopedia of Bacterial and Archaeal Type Strains, Phase III: the genomes of soil and plant-associated and newly described type strains.</title>
        <authorList>
            <person name="Whitman W.B."/>
            <person name="Woyke T."/>
            <person name="Klenk H.P."/>
            <person name="Zhou Y."/>
            <person name="Lilburn T.G."/>
            <person name="Beck B.J."/>
            <person name="De Vos P."/>
            <person name="Vandamme P."/>
            <person name="Eisen J.A."/>
            <person name="Garrity G."/>
            <person name="Hugenholtz P."/>
            <person name="Kyrpides N.C."/>
        </authorList>
    </citation>
    <scope>NUCLEOTIDE SEQUENCE [LARGE SCALE GENOMIC DNA]</scope>
    <source>
        <strain evidence="2 3">VKM Ac-2538</strain>
    </source>
</reference>
<evidence type="ECO:0000313" key="2">
    <source>
        <dbReference type="EMBL" id="TCO16638.1"/>
    </source>
</evidence>
<accession>A0ABY2BEQ3</accession>
<name>A0ABY2BEQ3_9ACTN</name>
<protein>
    <submittedName>
        <fullName evidence="2">Uncharacterized protein</fullName>
    </submittedName>
</protein>
<dbReference type="EMBL" id="SLWM01000016">
    <property type="protein sequence ID" value="TCO16638.1"/>
    <property type="molecule type" value="Genomic_DNA"/>
</dbReference>
<feature type="region of interest" description="Disordered" evidence="1">
    <location>
        <begin position="48"/>
        <end position="74"/>
    </location>
</feature>